<evidence type="ECO:0000313" key="4">
    <source>
        <dbReference type="Proteomes" id="UP000236740"/>
    </source>
</evidence>
<evidence type="ECO:0000313" key="2">
    <source>
        <dbReference type="EMBL" id="QCC49564.1"/>
    </source>
</evidence>
<feature type="transmembrane region" description="Helical" evidence="1">
    <location>
        <begin position="86"/>
        <end position="105"/>
    </location>
</feature>
<dbReference type="EMBL" id="CP031314">
    <property type="protein sequence ID" value="QCC49564.1"/>
    <property type="molecule type" value="Genomic_DNA"/>
</dbReference>
<keyword evidence="4" id="KW-1185">Reference proteome</keyword>
<dbReference type="GeneID" id="39859956"/>
<keyword evidence="2" id="KW-0614">Plasmid</keyword>
<reference evidence="3 4" key="1">
    <citation type="submission" date="2016-10" db="EMBL/GenBank/DDBJ databases">
        <authorList>
            <person name="de Groot N.N."/>
        </authorList>
    </citation>
    <scope>NUCLEOTIDE SEQUENCE [LARGE SCALE GENOMIC DNA]</scope>
    <source>
        <strain evidence="3 4">CGMCC 1.10331</strain>
    </source>
</reference>
<gene>
    <name evidence="2" type="ORF">DV707_17680</name>
    <name evidence="3" type="ORF">SAMN04488133_3446</name>
</gene>
<accession>A0A1H6CGS6</accession>
<keyword evidence="1" id="KW-0812">Transmembrane</keyword>
<reference evidence="2 5" key="2">
    <citation type="journal article" date="2019" name="Nat. Commun.">
        <title>A new type of DNA phosphorothioation-based antiviral system in archaea.</title>
        <authorList>
            <person name="Xiong L."/>
            <person name="Liu S."/>
            <person name="Chen S."/>
            <person name="Xiao Y."/>
            <person name="Zhu B."/>
            <person name="Gao Y."/>
            <person name="Zhang Y."/>
            <person name="Chen B."/>
            <person name="Luo J."/>
            <person name="Deng Z."/>
            <person name="Chen X."/>
            <person name="Wang L."/>
            <person name="Chen S."/>
        </authorList>
    </citation>
    <scope>NUCLEOTIDE SEQUENCE [LARGE SCALE GENOMIC DNA]</scope>
    <source>
        <strain evidence="2 5">CGMCC 1.10331</strain>
        <plasmid evidence="2 5">unnamed3</plasmid>
    </source>
</reference>
<evidence type="ECO:0000313" key="5">
    <source>
        <dbReference type="Proteomes" id="UP000296733"/>
    </source>
</evidence>
<feature type="transmembrane region" description="Helical" evidence="1">
    <location>
        <begin position="48"/>
        <end position="66"/>
    </location>
</feature>
<protein>
    <recommendedName>
        <fullName evidence="6">CPBP family intramembrane metalloprotease</fullName>
    </recommendedName>
</protein>
<geneLocation type="plasmid" evidence="2">
    <name>unnamed3</name>
</geneLocation>
<dbReference type="AlphaFoldDB" id="A0A1H6CGS6"/>
<organism evidence="3 4">
    <name type="scientific">Halobellus limi</name>
    <dbReference type="NCBI Taxonomy" id="699433"/>
    <lineage>
        <taxon>Archaea</taxon>
        <taxon>Methanobacteriati</taxon>
        <taxon>Methanobacteriota</taxon>
        <taxon>Stenosarchaea group</taxon>
        <taxon>Halobacteria</taxon>
        <taxon>Halobacteriales</taxon>
        <taxon>Haloferacaceae</taxon>
        <taxon>Halobellus</taxon>
    </lineage>
</organism>
<proteinExistence type="predicted"/>
<dbReference type="Proteomes" id="UP000296733">
    <property type="component" value="Plasmid unnamed3"/>
</dbReference>
<dbReference type="EMBL" id="FNVN01000007">
    <property type="protein sequence ID" value="SEG71977.1"/>
    <property type="molecule type" value="Genomic_DNA"/>
</dbReference>
<feature type="transmembrane region" description="Helical" evidence="1">
    <location>
        <begin position="17"/>
        <end position="36"/>
    </location>
</feature>
<evidence type="ECO:0000313" key="3">
    <source>
        <dbReference type="EMBL" id="SEG71977.1"/>
    </source>
</evidence>
<feature type="transmembrane region" description="Helical" evidence="1">
    <location>
        <begin position="112"/>
        <end position="131"/>
    </location>
</feature>
<name>A0A1H6CGS6_9EURY</name>
<keyword evidence="1" id="KW-0472">Membrane</keyword>
<dbReference type="RefSeq" id="WP_103992985.1">
    <property type="nucleotide sequence ID" value="NZ_CP031314.1"/>
</dbReference>
<dbReference type="KEGG" id="hlm:DV707_17680"/>
<dbReference type="Proteomes" id="UP000236740">
    <property type="component" value="Unassembled WGS sequence"/>
</dbReference>
<evidence type="ECO:0000256" key="1">
    <source>
        <dbReference type="SAM" id="Phobius"/>
    </source>
</evidence>
<sequence>MARRTDRIETVVRERPVPAFVCVTVLITWGIWWPVAFGLVKARPIEKIGGFAPTIVGLVLTAVLTGEQGLRDLGTRLVDWRAGLGWYLLVLAFSPMLLLLAVGGYRSPGGSLALSIPDPPILVIGFVYVLVTSVAGEEVGWRDQIEWGDPPPV</sequence>
<keyword evidence="1" id="KW-1133">Transmembrane helix</keyword>
<evidence type="ECO:0008006" key="6">
    <source>
        <dbReference type="Google" id="ProtNLM"/>
    </source>
</evidence>